<accession>A0A151R2Y0</accession>
<dbReference type="OMA" id="NIHSGAD"/>
<proteinExistence type="predicted"/>
<keyword evidence="3" id="KW-1185">Reference proteome</keyword>
<feature type="domain" description="Reverse transcriptase" evidence="1">
    <location>
        <begin position="14"/>
        <end position="126"/>
    </location>
</feature>
<dbReference type="EMBL" id="KQ484162">
    <property type="protein sequence ID" value="KYP36869.1"/>
    <property type="molecule type" value="Genomic_DNA"/>
</dbReference>
<dbReference type="AlphaFoldDB" id="A0A151R2Y0"/>
<evidence type="ECO:0000259" key="1">
    <source>
        <dbReference type="Pfam" id="PF00078"/>
    </source>
</evidence>
<evidence type="ECO:0000313" key="3">
    <source>
        <dbReference type="Proteomes" id="UP000075243"/>
    </source>
</evidence>
<dbReference type="PANTHER" id="PTHR33116">
    <property type="entry name" value="REVERSE TRANSCRIPTASE ZINC-BINDING DOMAIN-CONTAINING PROTEIN-RELATED-RELATED"/>
    <property type="match status" value="1"/>
</dbReference>
<dbReference type="Pfam" id="PF00078">
    <property type="entry name" value="RVT_1"/>
    <property type="match status" value="1"/>
</dbReference>
<dbReference type="InterPro" id="IPR000477">
    <property type="entry name" value="RT_dom"/>
</dbReference>
<dbReference type="STRING" id="3821.A0A151R2Y0"/>
<sequence length="187" mass="20193">MEACVCGGSLSTLVNGSPTEEVSVGRGLKQGDPLAPSMFLIAAEGLRLLMSRALEMNLFKGLHLGGEGSPISLLQFADDTLIIGEATIQNLWCLKAILRCFELISGMKINFHKSCVVNIHSGADFTNLAASFLHCKVGQLPFKHLSLPLGANPRKLSTWKPMLDGLRKRLSSWKHKHLSIGGASDLN</sequence>
<dbReference type="PANTHER" id="PTHR33116:SF78">
    <property type="entry name" value="OS12G0587133 PROTEIN"/>
    <property type="match status" value="1"/>
</dbReference>
<protein>
    <recommendedName>
        <fullName evidence="1">Reverse transcriptase domain-containing protein</fullName>
    </recommendedName>
</protein>
<name>A0A151R2Y0_CAJCA</name>
<evidence type="ECO:0000313" key="2">
    <source>
        <dbReference type="EMBL" id="KYP36869.1"/>
    </source>
</evidence>
<organism evidence="2 3">
    <name type="scientific">Cajanus cajan</name>
    <name type="common">Pigeon pea</name>
    <name type="synonym">Cajanus indicus</name>
    <dbReference type="NCBI Taxonomy" id="3821"/>
    <lineage>
        <taxon>Eukaryota</taxon>
        <taxon>Viridiplantae</taxon>
        <taxon>Streptophyta</taxon>
        <taxon>Embryophyta</taxon>
        <taxon>Tracheophyta</taxon>
        <taxon>Spermatophyta</taxon>
        <taxon>Magnoliopsida</taxon>
        <taxon>eudicotyledons</taxon>
        <taxon>Gunneridae</taxon>
        <taxon>Pentapetalae</taxon>
        <taxon>rosids</taxon>
        <taxon>fabids</taxon>
        <taxon>Fabales</taxon>
        <taxon>Fabaceae</taxon>
        <taxon>Papilionoideae</taxon>
        <taxon>50 kb inversion clade</taxon>
        <taxon>NPAAA clade</taxon>
        <taxon>indigoferoid/millettioid clade</taxon>
        <taxon>Phaseoleae</taxon>
        <taxon>Cajanus</taxon>
    </lineage>
</organism>
<gene>
    <name evidence="2" type="ORF">KK1_041971</name>
</gene>
<dbReference type="Gramene" id="C.cajan_40046.t">
    <property type="protein sequence ID" value="C.cajan_40046.t.cds1"/>
    <property type="gene ID" value="C.cajan_40046"/>
</dbReference>
<reference evidence="2" key="1">
    <citation type="journal article" date="2012" name="Nat. Biotechnol.">
        <title>Draft genome sequence of pigeonpea (Cajanus cajan), an orphan legume crop of resource-poor farmers.</title>
        <authorList>
            <person name="Varshney R.K."/>
            <person name="Chen W."/>
            <person name="Li Y."/>
            <person name="Bharti A.K."/>
            <person name="Saxena R.K."/>
            <person name="Schlueter J.A."/>
            <person name="Donoghue M.T."/>
            <person name="Azam S."/>
            <person name="Fan G."/>
            <person name="Whaley A.M."/>
            <person name="Farmer A.D."/>
            <person name="Sheridan J."/>
            <person name="Iwata A."/>
            <person name="Tuteja R."/>
            <person name="Penmetsa R.V."/>
            <person name="Wu W."/>
            <person name="Upadhyaya H.D."/>
            <person name="Yang S.P."/>
            <person name="Shah T."/>
            <person name="Saxena K.B."/>
            <person name="Michael T."/>
            <person name="McCombie W.R."/>
            <person name="Yang B."/>
            <person name="Zhang G."/>
            <person name="Yang H."/>
            <person name="Wang J."/>
            <person name="Spillane C."/>
            <person name="Cook D.R."/>
            <person name="May G.D."/>
            <person name="Xu X."/>
            <person name="Jackson S.A."/>
        </authorList>
    </citation>
    <scope>NUCLEOTIDE SEQUENCE [LARGE SCALE GENOMIC DNA]</scope>
</reference>
<dbReference type="Proteomes" id="UP000075243">
    <property type="component" value="Unassembled WGS sequence"/>
</dbReference>